<protein>
    <recommendedName>
        <fullName evidence="10">Flagellar protein FliL</fullName>
    </recommendedName>
</protein>
<keyword evidence="12" id="KW-0282">Flagellum</keyword>
<reference evidence="13" key="1">
    <citation type="submission" date="2006-12" db="EMBL/GenBank/DDBJ databases">
        <title>Complete sequence of chromosome 1 of Verminephrobacter eiseniae EF01-2.</title>
        <authorList>
            <person name="Copeland A."/>
            <person name="Lucas S."/>
            <person name="Lapidus A."/>
            <person name="Barry K."/>
            <person name="Detter J.C."/>
            <person name="Glavina del Rio T."/>
            <person name="Dalin E."/>
            <person name="Tice H."/>
            <person name="Pitluck S."/>
            <person name="Chertkov O."/>
            <person name="Brettin T."/>
            <person name="Bruce D."/>
            <person name="Han C."/>
            <person name="Tapia R."/>
            <person name="Gilna P."/>
            <person name="Schmutz J."/>
            <person name="Larimer F."/>
            <person name="Land M."/>
            <person name="Hauser L."/>
            <person name="Kyrpides N."/>
            <person name="Kim E."/>
            <person name="Stahl D."/>
            <person name="Richardson P."/>
        </authorList>
    </citation>
    <scope>NUCLEOTIDE SEQUENCE [LARGE SCALE GENOMIC DNA]</scope>
    <source>
        <strain evidence="13">EF01-2</strain>
    </source>
</reference>
<keyword evidence="5 10" id="KW-0145">Chemotaxis</keyword>
<dbReference type="GO" id="GO:0005886">
    <property type="term" value="C:plasma membrane"/>
    <property type="evidence" value="ECO:0007669"/>
    <property type="project" value="UniProtKB-SubCell"/>
</dbReference>
<keyword evidence="12" id="KW-0966">Cell projection</keyword>
<feature type="compositionally biased region" description="Low complexity" evidence="11">
    <location>
        <begin position="170"/>
        <end position="185"/>
    </location>
</feature>
<organism evidence="12 13">
    <name type="scientific">Verminephrobacter eiseniae (strain EF01-2)</name>
    <dbReference type="NCBI Taxonomy" id="391735"/>
    <lineage>
        <taxon>Bacteria</taxon>
        <taxon>Pseudomonadati</taxon>
        <taxon>Pseudomonadota</taxon>
        <taxon>Betaproteobacteria</taxon>
        <taxon>Burkholderiales</taxon>
        <taxon>Comamonadaceae</taxon>
        <taxon>Verminephrobacter</taxon>
    </lineage>
</organism>
<keyword evidence="8" id="KW-1133">Transmembrane helix</keyword>
<keyword evidence="12" id="KW-0969">Cilium</keyword>
<feature type="region of interest" description="Disordered" evidence="11">
    <location>
        <begin position="167"/>
        <end position="193"/>
    </location>
</feature>
<dbReference type="HOGENOM" id="CLU_099018_0_0_4"/>
<sequence>MRWFNNRSSGPTARNPTVPVKPPAAGKKKLFIGIIIGTVALVLVTCGAVAWFVNRCMHADDEEGGICPRRNAPAASIFLPLENMVVNLADPGGDRFAQIGITLELEDARAEDRIRQHLPVIRNAILMLASQRSSAELLQRNGKEKLAADILREVSRPLGYPVLAQRERAAAGPPSQPSQQEAAPGRASSASMERNPVRRVLFSSFIIQ</sequence>
<dbReference type="AlphaFoldDB" id="A1WGY6"/>
<gene>
    <name evidence="12" type="ordered locus">Veis_1119</name>
</gene>
<comment type="subcellular location">
    <subcellularLocation>
        <location evidence="10">Cell inner membrane</location>
    </subcellularLocation>
    <subcellularLocation>
        <location evidence="2">Cell membrane</location>
        <topology evidence="2">Single-pass membrane protein</topology>
    </subcellularLocation>
</comment>
<evidence type="ECO:0000256" key="11">
    <source>
        <dbReference type="SAM" id="MobiDB-lite"/>
    </source>
</evidence>
<feature type="region of interest" description="Disordered" evidence="11">
    <location>
        <begin position="1"/>
        <end position="22"/>
    </location>
</feature>
<evidence type="ECO:0000256" key="8">
    <source>
        <dbReference type="ARBA" id="ARBA00022989"/>
    </source>
</evidence>
<name>A1WGY6_VEREI</name>
<evidence type="ECO:0000256" key="5">
    <source>
        <dbReference type="ARBA" id="ARBA00022500"/>
    </source>
</evidence>
<dbReference type="STRING" id="391735.Veis_1119"/>
<dbReference type="KEGG" id="vei:Veis_1119"/>
<dbReference type="EMBL" id="CP000542">
    <property type="protein sequence ID" value="ABM56893.1"/>
    <property type="molecule type" value="Genomic_DNA"/>
</dbReference>
<dbReference type="GO" id="GO:0009425">
    <property type="term" value="C:bacterial-type flagellum basal body"/>
    <property type="evidence" value="ECO:0007669"/>
    <property type="project" value="InterPro"/>
</dbReference>
<dbReference type="GO" id="GO:0006935">
    <property type="term" value="P:chemotaxis"/>
    <property type="evidence" value="ECO:0007669"/>
    <property type="project" value="UniProtKB-KW"/>
</dbReference>
<dbReference type="GO" id="GO:0071978">
    <property type="term" value="P:bacterial-type flagellum-dependent swarming motility"/>
    <property type="evidence" value="ECO:0007669"/>
    <property type="project" value="TreeGrafter"/>
</dbReference>
<dbReference type="InterPro" id="IPR005503">
    <property type="entry name" value="FliL"/>
</dbReference>
<accession>A1WGY6</accession>
<dbReference type="eggNOG" id="COG1580">
    <property type="taxonomic scope" value="Bacteria"/>
</dbReference>
<feature type="compositionally biased region" description="Polar residues" evidence="11">
    <location>
        <begin position="1"/>
        <end position="15"/>
    </location>
</feature>
<evidence type="ECO:0000256" key="7">
    <source>
        <dbReference type="ARBA" id="ARBA00022779"/>
    </source>
</evidence>
<keyword evidence="13" id="KW-1185">Reference proteome</keyword>
<comment type="function">
    <text evidence="1 10">Controls the rotational direction of flagella during chemotaxis.</text>
</comment>
<proteinExistence type="inferred from homology"/>
<comment type="similarity">
    <text evidence="3 10">Belongs to the FliL family.</text>
</comment>
<keyword evidence="7 10" id="KW-0283">Flagellar rotation</keyword>
<evidence type="ECO:0000256" key="9">
    <source>
        <dbReference type="ARBA" id="ARBA00023136"/>
    </source>
</evidence>
<evidence type="ECO:0000256" key="2">
    <source>
        <dbReference type="ARBA" id="ARBA00004162"/>
    </source>
</evidence>
<evidence type="ECO:0000313" key="12">
    <source>
        <dbReference type="EMBL" id="ABM56893.1"/>
    </source>
</evidence>
<evidence type="ECO:0000256" key="1">
    <source>
        <dbReference type="ARBA" id="ARBA00002254"/>
    </source>
</evidence>
<evidence type="ECO:0000256" key="6">
    <source>
        <dbReference type="ARBA" id="ARBA00022692"/>
    </source>
</evidence>
<keyword evidence="9 10" id="KW-0472">Membrane</keyword>
<dbReference type="Proteomes" id="UP000000374">
    <property type="component" value="Chromosome"/>
</dbReference>
<keyword evidence="4" id="KW-1003">Cell membrane</keyword>
<evidence type="ECO:0000256" key="3">
    <source>
        <dbReference type="ARBA" id="ARBA00008281"/>
    </source>
</evidence>
<dbReference type="PANTHER" id="PTHR35091">
    <property type="entry name" value="FLAGELLAR PROTEIN FLIL"/>
    <property type="match status" value="1"/>
</dbReference>
<dbReference type="Pfam" id="PF03748">
    <property type="entry name" value="FliL"/>
    <property type="match status" value="1"/>
</dbReference>
<evidence type="ECO:0000256" key="10">
    <source>
        <dbReference type="RuleBase" id="RU364125"/>
    </source>
</evidence>
<keyword evidence="6" id="KW-0812">Transmembrane</keyword>
<keyword evidence="10" id="KW-0997">Cell inner membrane</keyword>
<dbReference type="PANTHER" id="PTHR35091:SF2">
    <property type="entry name" value="FLAGELLAR PROTEIN FLIL"/>
    <property type="match status" value="1"/>
</dbReference>
<evidence type="ECO:0000256" key="4">
    <source>
        <dbReference type="ARBA" id="ARBA00022475"/>
    </source>
</evidence>
<evidence type="ECO:0000313" key="13">
    <source>
        <dbReference type="Proteomes" id="UP000000374"/>
    </source>
</evidence>